<feature type="compositionally biased region" description="Basic and acidic residues" evidence="1">
    <location>
        <begin position="608"/>
        <end position="619"/>
    </location>
</feature>
<dbReference type="RefSeq" id="XP_018150988.1">
    <property type="nucleotide sequence ID" value="XM_018308670.1"/>
</dbReference>
<name>A0A1B7XRU5_COLHI</name>
<evidence type="ECO:0000313" key="2">
    <source>
        <dbReference type="EMBL" id="OBR02470.1"/>
    </source>
</evidence>
<dbReference type="Proteomes" id="UP000092177">
    <property type="component" value="Chromosome 10"/>
</dbReference>
<feature type="region of interest" description="Disordered" evidence="1">
    <location>
        <begin position="177"/>
        <end position="204"/>
    </location>
</feature>
<feature type="compositionally biased region" description="Basic and acidic residues" evidence="1">
    <location>
        <begin position="465"/>
        <end position="484"/>
    </location>
</feature>
<feature type="region of interest" description="Disordered" evidence="1">
    <location>
        <begin position="1025"/>
        <end position="1063"/>
    </location>
</feature>
<feature type="region of interest" description="Disordered" evidence="1">
    <location>
        <begin position="546"/>
        <end position="619"/>
    </location>
</feature>
<dbReference type="VEuPathDB" id="FungiDB:CH63R_13696"/>
<feature type="compositionally biased region" description="Basic and acidic residues" evidence="1">
    <location>
        <begin position="177"/>
        <end position="189"/>
    </location>
</feature>
<reference evidence="3" key="1">
    <citation type="journal article" date="2017" name="BMC Genomics">
        <title>Gapless genome assembly of Colletotrichum higginsianum reveals chromosome structure and association of transposable elements with secondary metabolite gene clusters.</title>
        <authorList>
            <person name="Dallery J.-F."/>
            <person name="Lapalu N."/>
            <person name="Zampounis A."/>
            <person name="Pigne S."/>
            <person name="Luyten I."/>
            <person name="Amselem J."/>
            <person name="Wittenberg A.H.J."/>
            <person name="Zhou S."/>
            <person name="de Queiroz M.V."/>
            <person name="Robin G.P."/>
            <person name="Auger A."/>
            <person name="Hainaut M."/>
            <person name="Henrissat B."/>
            <person name="Kim K.-T."/>
            <person name="Lee Y.-H."/>
            <person name="Lespinet O."/>
            <person name="Schwartz D.C."/>
            <person name="Thon M.R."/>
            <person name="O'Connell R.J."/>
        </authorList>
    </citation>
    <scope>NUCLEOTIDE SEQUENCE [LARGE SCALE GENOMIC DNA]</scope>
    <source>
        <strain evidence="3">IMI 349063</strain>
    </source>
</reference>
<accession>A0A1B7XRU5</accession>
<dbReference type="OrthoDB" id="3946750at2759"/>
<evidence type="ECO:0000313" key="3">
    <source>
        <dbReference type="Proteomes" id="UP000092177"/>
    </source>
</evidence>
<comment type="caution">
    <text evidence="2">The sequence shown here is derived from an EMBL/GenBank/DDBJ whole genome shotgun (WGS) entry which is preliminary data.</text>
</comment>
<dbReference type="GeneID" id="28872777"/>
<proteinExistence type="predicted"/>
<feature type="compositionally biased region" description="Polar residues" evidence="1">
    <location>
        <begin position="1047"/>
        <end position="1056"/>
    </location>
</feature>
<feature type="compositionally biased region" description="Basic and acidic residues" evidence="1">
    <location>
        <begin position="551"/>
        <end position="567"/>
    </location>
</feature>
<feature type="compositionally biased region" description="Polar residues" evidence="1">
    <location>
        <begin position="245"/>
        <end position="257"/>
    </location>
</feature>
<keyword evidence="3" id="KW-1185">Reference proteome</keyword>
<dbReference type="EMBL" id="LTAN01000010">
    <property type="protein sequence ID" value="OBR02470.1"/>
    <property type="molecule type" value="Genomic_DNA"/>
</dbReference>
<feature type="region of interest" description="Disordered" evidence="1">
    <location>
        <begin position="245"/>
        <end position="304"/>
    </location>
</feature>
<protein>
    <submittedName>
        <fullName evidence="2">Serine-threonine rich protein</fullName>
    </submittedName>
</protein>
<gene>
    <name evidence="2" type="ORF">CH63R_13696</name>
</gene>
<dbReference type="AlphaFoldDB" id="A0A1B7XRU5"/>
<organism evidence="2 3">
    <name type="scientific">Colletotrichum higginsianum (strain IMI 349063)</name>
    <name type="common">Crucifer anthracnose fungus</name>
    <dbReference type="NCBI Taxonomy" id="759273"/>
    <lineage>
        <taxon>Eukaryota</taxon>
        <taxon>Fungi</taxon>
        <taxon>Dikarya</taxon>
        <taxon>Ascomycota</taxon>
        <taxon>Pezizomycotina</taxon>
        <taxon>Sordariomycetes</taxon>
        <taxon>Hypocreomycetidae</taxon>
        <taxon>Glomerellales</taxon>
        <taxon>Glomerellaceae</taxon>
        <taxon>Colletotrichum</taxon>
        <taxon>Colletotrichum destructivum species complex</taxon>
    </lineage>
</organism>
<feature type="region of interest" description="Disordered" evidence="1">
    <location>
        <begin position="455"/>
        <end position="500"/>
    </location>
</feature>
<dbReference type="KEGG" id="chig:CH63R_13696"/>
<evidence type="ECO:0000256" key="1">
    <source>
        <dbReference type="SAM" id="MobiDB-lite"/>
    </source>
</evidence>
<sequence length="1103" mass="122619">MYERSLLPLPLTFLAFSLYIAKLAALFDCISNSSFASTYSLKTAYMRAVHRVVSPLTSLSCNPIIIMLSTVSRASPRAGGLYAGRASTARTLAPSNPAPMKASHYGQTRSFRFGAWSSYLDPEFQRQLRRRQRTIKYKYMESINRKLSWDPNSRAEDSRIVMKRMMAQCWIRHGHTGSDGRYVREDGDKNSGLNDTPGTRPGQNIEDVERSAINSLFTGKRAGSYEYDLWQSPLQNIRNYIGNQTRSKSTASTSRNVPSEIDPITNRRIHSSRAPQSVFDNSSEKATQEPFFPDGVPPPDELKEYGNVTIDSAPWAESGSNGGVVETPQYADLDKYKPVMDEKLDAQQLSEAPKYDDLGKYKPVGLDDILVELGSVPKYEDLGKYANPLLSGRAPEGLAHPAYEDLDQYRPVMHNENAQVPEAHEQYSDLDKYGPIMHNEKDVLEETQSYDDLHKYGPSGFNEPEGLRPRTDEEKSKDYDDLHKYGPQAFNEPSGLRPVHPEEASKAYTDLDKYGPVAWNEPHGQGPIHPELASKAYTDLDAYNPIGWNEPHGKPPMHPEEASKQYKDLGAYSKEFNRGSAPPPEGVVAAVKPEDAAKHHPVQYDEPDSQRPKPDWDQTTFDEAKKYQSYHYNEPDGQPSEAIDPVSKGLSDFDAEIAAKANRRIAYTRPTEQEKADDLDLLRASDVRAKIPTSSGQSRREYSTTNRQVLEADLPRYEVNWDISSKAARVSVRKSRSKVWDHIPAKEDKSDLTGNYVRDFPEDFARSWNTIVSAAESQTENTMSQNADQDEVEVASFDESFPRLEPALDRSSAFKSTRLPGKKGQVDHYSKEPQGLEVSYSEECGSKQTWPAYVRSYGTVTDALANAGSSAQEVVSAARTEGVVSSAAAEGVREPTVYKILAYDPTMQAINTAETTSVVPDSATPLTPAEVLLRLSNPTKFFPYFSTLQREGYEIVSGSGDVLVFRKVREADTASKEQTAAPFAPAIEKATTYQPPKVNPIDMMGRDPVVPSAYSSSPTGYLNYDYPGAETTEKPPPPFSPLRRRNTISYGNQDLESPQRPKRSRAKKIFLGAAWVGGISYAIGVVGEYFKTGGVDGKGPKGL</sequence>